<dbReference type="InterPro" id="IPR022907">
    <property type="entry name" value="VapC_family"/>
</dbReference>
<dbReference type="Proteomes" id="UP000326702">
    <property type="component" value="Chromosome"/>
</dbReference>
<keyword evidence="4 6" id="KW-0378">Hydrolase</keyword>
<dbReference type="GO" id="GO:0090729">
    <property type="term" value="F:toxin activity"/>
    <property type="evidence" value="ECO:0007669"/>
    <property type="project" value="UniProtKB-KW"/>
</dbReference>
<comment type="cofactor">
    <cofactor evidence="6">
        <name>Mg(2+)</name>
        <dbReference type="ChEBI" id="CHEBI:18420"/>
    </cofactor>
</comment>
<dbReference type="EMBL" id="CP045529">
    <property type="protein sequence ID" value="QFU99812.1"/>
    <property type="molecule type" value="Genomic_DNA"/>
</dbReference>
<evidence type="ECO:0000256" key="2">
    <source>
        <dbReference type="ARBA" id="ARBA00022722"/>
    </source>
</evidence>
<evidence type="ECO:0000259" key="7">
    <source>
        <dbReference type="Pfam" id="PF01850"/>
    </source>
</evidence>
<keyword evidence="3 6" id="KW-0479">Metal-binding</keyword>
<keyword evidence="6" id="KW-0800">Toxin</keyword>
<dbReference type="CDD" id="cd09873">
    <property type="entry name" value="PIN_Pae0151-like"/>
    <property type="match status" value="1"/>
</dbReference>
<comment type="similarity">
    <text evidence="6">Belongs to the PINc/VapC protein family.</text>
</comment>
<dbReference type="EC" id="3.1.-.-" evidence="6"/>
<dbReference type="GO" id="GO:0000287">
    <property type="term" value="F:magnesium ion binding"/>
    <property type="evidence" value="ECO:0007669"/>
    <property type="project" value="UniProtKB-UniRule"/>
</dbReference>
<comment type="function">
    <text evidence="6">Toxic component of a toxin-antitoxin (TA) system. An RNase.</text>
</comment>
<evidence type="ECO:0000256" key="5">
    <source>
        <dbReference type="ARBA" id="ARBA00022842"/>
    </source>
</evidence>
<keyword evidence="2 6" id="KW-0540">Nuclease</keyword>
<dbReference type="Pfam" id="PF01850">
    <property type="entry name" value="PIN"/>
    <property type="match status" value="1"/>
</dbReference>
<keyword evidence="1 6" id="KW-1277">Toxin-antitoxin system</keyword>
<dbReference type="SUPFAM" id="SSF88723">
    <property type="entry name" value="PIN domain-like"/>
    <property type="match status" value="1"/>
</dbReference>
<dbReference type="AlphaFoldDB" id="A0A5P9QFD4"/>
<feature type="binding site" evidence="6">
    <location>
        <position position="95"/>
    </location>
    <ligand>
        <name>Mg(2+)</name>
        <dbReference type="ChEBI" id="CHEBI:18420"/>
    </ligand>
</feature>
<dbReference type="RefSeq" id="WP_036947589.1">
    <property type="nucleotide sequence ID" value="NZ_BAABIH010000016.1"/>
</dbReference>
<evidence type="ECO:0000313" key="9">
    <source>
        <dbReference type="Proteomes" id="UP000326702"/>
    </source>
</evidence>
<evidence type="ECO:0000256" key="4">
    <source>
        <dbReference type="ARBA" id="ARBA00022801"/>
    </source>
</evidence>
<sequence>MRLVLDASAAVNTLVPGMLREATWRHLDGAELVAPALVDTEVLSAVARLERGGTISEAEANEAVDAWLRLPLDRVPGEVVAREVWGLRRTIRVADAHYVALARLLDAPLLTADTRLARAPLTGVTLVVVQ</sequence>
<evidence type="ECO:0000256" key="1">
    <source>
        <dbReference type="ARBA" id="ARBA00022649"/>
    </source>
</evidence>
<accession>A0A5P9QFD4</accession>
<organism evidence="8 9">
    <name type="scientific">Luteimicrobium xylanilyticum</name>
    <dbReference type="NCBI Taxonomy" id="1133546"/>
    <lineage>
        <taxon>Bacteria</taxon>
        <taxon>Bacillati</taxon>
        <taxon>Actinomycetota</taxon>
        <taxon>Actinomycetes</taxon>
        <taxon>Micrococcales</taxon>
        <taxon>Luteimicrobium</taxon>
    </lineage>
</organism>
<keyword evidence="5 6" id="KW-0460">Magnesium</keyword>
<feature type="binding site" evidence="6">
    <location>
        <position position="6"/>
    </location>
    <ligand>
        <name>Mg(2+)</name>
        <dbReference type="ChEBI" id="CHEBI:18420"/>
    </ligand>
</feature>
<dbReference type="InterPro" id="IPR051619">
    <property type="entry name" value="TypeII_TA_RNase_PINc/VapC"/>
</dbReference>
<dbReference type="PANTHER" id="PTHR35901:SF1">
    <property type="entry name" value="EXONUCLEASE VAPC9"/>
    <property type="match status" value="1"/>
</dbReference>
<protein>
    <recommendedName>
        <fullName evidence="6">Ribonuclease VapC</fullName>
        <shortName evidence="6">RNase VapC</shortName>
        <ecNumber evidence="6">3.1.-.-</ecNumber>
    </recommendedName>
    <alternativeName>
        <fullName evidence="6">Toxin VapC</fullName>
    </alternativeName>
</protein>
<dbReference type="OrthoDB" id="4377304at2"/>
<dbReference type="Gene3D" id="3.40.50.1010">
    <property type="entry name" value="5'-nuclease"/>
    <property type="match status" value="1"/>
</dbReference>
<evidence type="ECO:0000313" key="8">
    <source>
        <dbReference type="EMBL" id="QFU99812.1"/>
    </source>
</evidence>
<dbReference type="GO" id="GO:0016787">
    <property type="term" value="F:hydrolase activity"/>
    <property type="evidence" value="ECO:0007669"/>
    <property type="project" value="UniProtKB-KW"/>
</dbReference>
<gene>
    <name evidence="6" type="primary">vapC</name>
    <name evidence="8" type="ORF">KDY119_03348</name>
</gene>
<dbReference type="HAMAP" id="MF_00265">
    <property type="entry name" value="VapC_Nob1"/>
    <property type="match status" value="1"/>
</dbReference>
<dbReference type="InterPro" id="IPR002716">
    <property type="entry name" value="PIN_dom"/>
</dbReference>
<dbReference type="KEGG" id="lxl:KDY119_03348"/>
<dbReference type="InterPro" id="IPR044153">
    <property type="entry name" value="PIN_Pae0151-like"/>
</dbReference>
<dbReference type="PANTHER" id="PTHR35901">
    <property type="entry name" value="RIBONUCLEASE VAPC3"/>
    <property type="match status" value="1"/>
</dbReference>
<keyword evidence="9" id="KW-1185">Reference proteome</keyword>
<name>A0A5P9QFD4_9MICO</name>
<dbReference type="GO" id="GO:0004540">
    <property type="term" value="F:RNA nuclease activity"/>
    <property type="evidence" value="ECO:0007669"/>
    <property type="project" value="InterPro"/>
</dbReference>
<dbReference type="InterPro" id="IPR029060">
    <property type="entry name" value="PIN-like_dom_sf"/>
</dbReference>
<feature type="domain" description="PIN" evidence="7">
    <location>
        <begin position="4"/>
        <end position="119"/>
    </location>
</feature>
<evidence type="ECO:0000256" key="6">
    <source>
        <dbReference type="HAMAP-Rule" id="MF_00265"/>
    </source>
</evidence>
<evidence type="ECO:0000256" key="3">
    <source>
        <dbReference type="ARBA" id="ARBA00022723"/>
    </source>
</evidence>
<reference evidence="8 9" key="1">
    <citation type="submission" date="2019-10" db="EMBL/GenBank/DDBJ databases">
        <title>Genome sequence of Luteimicrobium xylanilyticum HY-24.</title>
        <authorList>
            <person name="Kim D.Y."/>
            <person name="Park H.-Y."/>
        </authorList>
    </citation>
    <scope>NUCLEOTIDE SEQUENCE [LARGE SCALE GENOMIC DNA]</scope>
    <source>
        <strain evidence="8 9">HY-24</strain>
    </source>
</reference>
<proteinExistence type="inferred from homology"/>